<dbReference type="InterPro" id="IPR021136">
    <property type="entry name" value="Flagellar_hook_control-like_C"/>
</dbReference>
<evidence type="ECO:0000259" key="1">
    <source>
        <dbReference type="Pfam" id="PF02120"/>
    </source>
</evidence>
<proteinExistence type="predicted"/>
<organism evidence="2 3">
    <name type="scientific">Pseudomonas savastanoi pv. glycinea</name>
    <name type="common">Pseudomonas syringae pv. glycinea</name>
    <dbReference type="NCBI Taxonomy" id="318"/>
    <lineage>
        <taxon>Bacteria</taxon>
        <taxon>Pseudomonadati</taxon>
        <taxon>Pseudomonadota</taxon>
        <taxon>Gammaproteobacteria</taxon>
        <taxon>Pseudomonadales</taxon>
        <taxon>Pseudomonadaceae</taxon>
        <taxon>Pseudomonas</taxon>
    </lineage>
</organism>
<sequence>MVRFWPVLYMRVLLSKGQFPQVDISMTGDITSVPATIPTTTLLRAGISPAQVLTLLQSADNLIPEGETVDAEVLTLKQVNQNFQLLLRLVLANGSLTNLQVTSSVPFTPGSLLQVAQASPNELTLTLQQINSALKNSMTSIDTQQLPVGTLLQGKVMTSQVIAQAVNQLATQNPGAATPTYRSILMLLNTALAGSSLTIESPQPLTVGSLLSAQVQGNQALNFVALPGRFDQLAVAQQLAAQQNRQGSLDNLINALQNLQSANSTGASPASNSGISAPLQAAISQLLDDLPDIQQMSTPKGVAQALNASGVFLEAKLLAGLNPAQVPDMKANLMRLIAQILPGLPDNTTYSAAAASNTLARAMPNAIRNALGTLGLVAARTQPSIFPLPSRNVSGGEKEDDLEILLKLAAAAVSRLQSHQLGGLEQTRTNADGTQVTTWQLEVPMRNAHDIVPLQVKVQREDKPDQEAAEDRDDVEVKETREKLWKVDLAFDLEPLGPLQVHAQLLRGTLSSQLWAERPDSAVLIEHELGYLRERLIACGLAVGELACSHGAPPSGPRTALEQRWIDENA</sequence>
<gene>
    <name evidence="2" type="ORF">ALQ74_05285</name>
</gene>
<evidence type="ECO:0000313" key="3">
    <source>
        <dbReference type="Proteomes" id="UP000279057"/>
    </source>
</evidence>
<dbReference type="Proteomes" id="UP000279057">
    <property type="component" value="Unassembled WGS sequence"/>
</dbReference>
<comment type="caution">
    <text evidence="2">The sequence shown here is derived from an EMBL/GenBank/DDBJ whole genome shotgun (WGS) entry which is preliminary data.</text>
</comment>
<dbReference type="AlphaFoldDB" id="A0A3M4NLK7"/>
<protein>
    <recommendedName>
        <fullName evidence="1">Flagellar hook-length control protein-like C-terminal domain-containing protein</fullName>
    </recommendedName>
</protein>
<feature type="domain" description="Flagellar hook-length control protein-like C-terminal" evidence="1">
    <location>
        <begin position="478"/>
        <end position="555"/>
    </location>
</feature>
<dbReference type="Pfam" id="PF02120">
    <property type="entry name" value="Flg_hook"/>
    <property type="match status" value="1"/>
</dbReference>
<evidence type="ECO:0000313" key="2">
    <source>
        <dbReference type="EMBL" id="RMM57990.1"/>
    </source>
</evidence>
<dbReference type="EMBL" id="RBOM01000337">
    <property type="protein sequence ID" value="RMM57990.1"/>
    <property type="molecule type" value="Genomic_DNA"/>
</dbReference>
<name>A0A3M4NLK7_PSESG</name>
<reference evidence="2 3" key="1">
    <citation type="submission" date="2018-08" db="EMBL/GenBank/DDBJ databases">
        <title>Recombination of ecologically and evolutionarily significant loci maintains genetic cohesion in the Pseudomonas syringae species complex.</title>
        <authorList>
            <person name="Dillon M."/>
            <person name="Thakur S."/>
            <person name="Almeida R.N.D."/>
            <person name="Weir B.S."/>
            <person name="Guttman D.S."/>
        </authorList>
    </citation>
    <scope>NUCLEOTIDE SEQUENCE [LARGE SCALE GENOMIC DNA]</scope>
    <source>
        <strain evidence="2 3">ICMP 4332</strain>
    </source>
</reference>
<accession>A0A3M4NLK7</accession>